<dbReference type="KEGG" id="dfa:DFA_02355"/>
<dbReference type="GO" id="GO:0070475">
    <property type="term" value="P:rRNA base methylation"/>
    <property type="evidence" value="ECO:0007669"/>
    <property type="project" value="InterPro"/>
</dbReference>
<reference evidence="3" key="1">
    <citation type="journal article" date="2011" name="Genome Res.">
        <title>Phylogeny-wide analysis of social amoeba genomes highlights ancient origins for complex intercellular communication.</title>
        <authorList>
            <person name="Heidel A.J."/>
            <person name="Lawal H.M."/>
            <person name="Felder M."/>
            <person name="Schilde C."/>
            <person name="Helps N.R."/>
            <person name="Tunggal B."/>
            <person name="Rivero F."/>
            <person name="John U."/>
            <person name="Schleicher M."/>
            <person name="Eichinger L."/>
            <person name="Platzer M."/>
            <person name="Noegel A.A."/>
            <person name="Schaap P."/>
            <person name="Gloeckner G."/>
        </authorList>
    </citation>
    <scope>NUCLEOTIDE SEQUENCE [LARGE SCALE GENOMIC DNA]</scope>
    <source>
        <strain evidence="3">SH3</strain>
    </source>
</reference>
<dbReference type="GO" id="GO:0070042">
    <property type="term" value="F:rRNA (uridine-N3-)-methyltransferase activity"/>
    <property type="evidence" value="ECO:0007669"/>
    <property type="project" value="InterPro"/>
</dbReference>
<dbReference type="STRING" id="1054147.F4PZ80"/>
<evidence type="ECO:0000313" key="3">
    <source>
        <dbReference type="Proteomes" id="UP000007797"/>
    </source>
</evidence>
<evidence type="ECO:0000313" key="2">
    <source>
        <dbReference type="EMBL" id="EGG19109.1"/>
    </source>
</evidence>
<gene>
    <name evidence="2" type="ORF">DFA_02355</name>
</gene>
<dbReference type="AlphaFoldDB" id="F4PZ80"/>
<dbReference type="RefSeq" id="XP_004366742.1">
    <property type="nucleotide sequence ID" value="XM_004366685.1"/>
</dbReference>
<accession>F4PZ80</accession>
<evidence type="ECO:0000259" key="1">
    <source>
        <dbReference type="Pfam" id="PF10354"/>
    </source>
</evidence>
<proteinExistence type="predicted"/>
<feature type="domain" description="25S rRNA (uridine-N(3))-methyltransferase BMT5-like" evidence="1">
    <location>
        <begin position="51"/>
        <end position="220"/>
    </location>
</feature>
<dbReference type="Pfam" id="PF10354">
    <property type="entry name" value="BMT5-like"/>
    <property type="match status" value="1"/>
</dbReference>
<organism evidence="2 3">
    <name type="scientific">Cavenderia fasciculata</name>
    <name type="common">Slime mold</name>
    <name type="synonym">Dictyostelium fasciculatum</name>
    <dbReference type="NCBI Taxonomy" id="261658"/>
    <lineage>
        <taxon>Eukaryota</taxon>
        <taxon>Amoebozoa</taxon>
        <taxon>Evosea</taxon>
        <taxon>Eumycetozoa</taxon>
        <taxon>Dictyostelia</taxon>
        <taxon>Acytosteliales</taxon>
        <taxon>Cavenderiaceae</taxon>
        <taxon>Cavenderia</taxon>
    </lineage>
</organism>
<dbReference type="EMBL" id="GL883016">
    <property type="protein sequence ID" value="EGG19109.1"/>
    <property type="molecule type" value="Genomic_DNA"/>
</dbReference>
<name>F4PZ80_CACFS</name>
<protein>
    <recommendedName>
        <fullName evidence="1">25S rRNA (uridine-N(3))-methyltransferase BMT5-like domain-containing protein</fullName>
    </recommendedName>
</protein>
<sequence>MEPTIKKQKIEEYIGSSTICESDAKTTTTTTTTTPPPHLNTNNKKKNFKILLTAEGNFSYTKSLLDRYSHLKGFGESITATEYTKQLDASIIPVTKQLEEKGVKIMLGVDGREIGQIFKGERFNIIQCNCPFGGSSERDRDEFKTFTLEFFQSASELQKPGDRIHFALDQSKGYWKERKTFIYIERQRENPIVKGSINANYKLIRKRRFGERYPKYRHKKTYSNESFLKDTSVIREFVFEKVDHLVLLTDYDDDVSGHQIKYKDKNNKDLDNAYFFCSTDDEDSDDD</sequence>
<dbReference type="InterPro" id="IPR019446">
    <property type="entry name" value="BMT5-like"/>
</dbReference>
<dbReference type="GeneID" id="14871112"/>
<dbReference type="Proteomes" id="UP000007797">
    <property type="component" value="Unassembled WGS sequence"/>
</dbReference>
<dbReference type="OrthoDB" id="273345at2759"/>
<keyword evidence="3" id="KW-1185">Reference proteome</keyword>